<protein>
    <submittedName>
        <fullName evidence="1">Cupin domain-containing protein</fullName>
    </submittedName>
</protein>
<proteinExistence type="predicted"/>
<dbReference type="EMBL" id="CP089982">
    <property type="protein sequence ID" value="WXA98042.1"/>
    <property type="molecule type" value="Genomic_DNA"/>
</dbReference>
<gene>
    <name evidence="1" type="ORF">LZC95_14520</name>
</gene>
<organism evidence="1 2">
    <name type="scientific">Pendulispora brunnea</name>
    <dbReference type="NCBI Taxonomy" id="2905690"/>
    <lineage>
        <taxon>Bacteria</taxon>
        <taxon>Pseudomonadati</taxon>
        <taxon>Myxococcota</taxon>
        <taxon>Myxococcia</taxon>
        <taxon>Myxococcales</taxon>
        <taxon>Sorangiineae</taxon>
        <taxon>Pendulisporaceae</taxon>
        <taxon>Pendulispora</taxon>
    </lineage>
</organism>
<evidence type="ECO:0000313" key="1">
    <source>
        <dbReference type="EMBL" id="WXA98042.1"/>
    </source>
</evidence>
<name>A0ABZ2KH77_9BACT</name>
<evidence type="ECO:0000313" key="2">
    <source>
        <dbReference type="Proteomes" id="UP001379533"/>
    </source>
</evidence>
<dbReference type="Proteomes" id="UP001379533">
    <property type="component" value="Chromosome"/>
</dbReference>
<keyword evidence="2" id="KW-1185">Reference proteome</keyword>
<dbReference type="RefSeq" id="WP_394848659.1">
    <property type="nucleotide sequence ID" value="NZ_CP089982.1"/>
</dbReference>
<sequence length="93" mass="10517">MQLRHFEAAQITLGDRWGKRRAREPSSTRPYWQVRGHALLEVGGRRVQLESGDLARVAVLGTPLGHIGRATGESPARFRARAAICKEQRTWRT</sequence>
<accession>A0ABZ2KH77</accession>
<reference evidence="1 2" key="1">
    <citation type="submission" date="2021-12" db="EMBL/GenBank/DDBJ databases">
        <title>Discovery of the Pendulisporaceae a myxobacterial family with distinct sporulation behavior and unique specialized metabolism.</title>
        <authorList>
            <person name="Garcia R."/>
            <person name="Popoff A."/>
            <person name="Bader C.D."/>
            <person name="Loehr J."/>
            <person name="Walesch S."/>
            <person name="Walt C."/>
            <person name="Boldt J."/>
            <person name="Bunk B."/>
            <person name="Haeckl F.J.F.P.J."/>
            <person name="Gunesch A.P."/>
            <person name="Birkelbach J."/>
            <person name="Nuebel U."/>
            <person name="Pietschmann T."/>
            <person name="Bach T."/>
            <person name="Mueller R."/>
        </authorList>
    </citation>
    <scope>NUCLEOTIDE SEQUENCE [LARGE SCALE GENOMIC DNA]</scope>
    <source>
        <strain evidence="1 2">MSr12523</strain>
    </source>
</reference>